<comment type="caution">
    <text evidence="2">The sequence shown here is derived from an EMBL/GenBank/DDBJ whole genome shotgun (WGS) entry which is preliminary data.</text>
</comment>
<evidence type="ECO:0000313" key="3">
    <source>
        <dbReference type="Proteomes" id="UP000005446"/>
    </source>
</evidence>
<keyword evidence="3" id="KW-1185">Reference proteome</keyword>
<gene>
    <name evidence="2" type="ORF">M7I_6768</name>
</gene>
<dbReference type="HOGENOM" id="CLU_1563019_0_0_1"/>
<dbReference type="InParanoid" id="H0EVH0"/>
<accession>H0EVH0</accession>
<organism evidence="2 3">
    <name type="scientific">Glarea lozoyensis (strain ATCC 74030 / MF5533)</name>
    <dbReference type="NCBI Taxonomy" id="1104152"/>
    <lineage>
        <taxon>Eukaryota</taxon>
        <taxon>Fungi</taxon>
        <taxon>Dikarya</taxon>
        <taxon>Ascomycota</taxon>
        <taxon>Pezizomycotina</taxon>
        <taxon>Leotiomycetes</taxon>
        <taxon>Helotiales</taxon>
        <taxon>Helotiaceae</taxon>
        <taxon>Glarea</taxon>
    </lineage>
</organism>
<dbReference type="EMBL" id="AGUE01000192">
    <property type="protein sequence ID" value="EHK97502.1"/>
    <property type="molecule type" value="Genomic_DNA"/>
</dbReference>
<feature type="transmembrane region" description="Helical" evidence="1">
    <location>
        <begin position="116"/>
        <end position="134"/>
    </location>
</feature>
<reference evidence="2 3" key="1">
    <citation type="journal article" date="2012" name="Eukaryot. Cell">
        <title>Genome sequence of the fungus Glarea lozoyensis: the first genome sequence of a species from the Helotiaceae family.</title>
        <authorList>
            <person name="Youssar L."/>
            <person name="Gruening B.A."/>
            <person name="Erxleben A."/>
            <person name="Guenther S."/>
            <person name="Huettel W."/>
        </authorList>
    </citation>
    <scope>NUCLEOTIDE SEQUENCE [LARGE SCALE GENOMIC DNA]</scope>
    <source>
        <strain evidence="3">ATCC 74030 / MF5533</strain>
    </source>
</reference>
<proteinExistence type="predicted"/>
<protein>
    <submittedName>
        <fullName evidence="2">Uncharacterized protein</fullName>
    </submittedName>
</protein>
<evidence type="ECO:0000256" key="1">
    <source>
        <dbReference type="SAM" id="Phobius"/>
    </source>
</evidence>
<keyword evidence="1" id="KW-0812">Transmembrane</keyword>
<dbReference type="Proteomes" id="UP000005446">
    <property type="component" value="Unassembled WGS sequence"/>
</dbReference>
<sequence>MKVPNRSMTTLSERPLSSAFLLSLAHPPTKDETTDALPARPTSDLTLLREQDTARYLESISSSAPAIWSDTPSTTIEITISEAPPTAPCGHTPYTPLKTYLVRQQATYVVREYSDVLVVGVVILFLITVLRAIFARKHGAIYLSENPDAKNTAPSNPGFGCLKTAPLSRKA</sequence>
<dbReference type="AlphaFoldDB" id="H0EVH0"/>
<keyword evidence="1" id="KW-1133">Transmembrane helix</keyword>
<name>H0EVH0_GLAL7</name>
<dbReference type="OrthoDB" id="3562979at2759"/>
<keyword evidence="1" id="KW-0472">Membrane</keyword>
<evidence type="ECO:0000313" key="2">
    <source>
        <dbReference type="EMBL" id="EHK97502.1"/>
    </source>
</evidence>